<evidence type="ECO:0000313" key="2">
    <source>
        <dbReference type="Proteomes" id="UP000832072"/>
    </source>
</evidence>
<name>A0AAE9GAV0_9CAUD</name>
<dbReference type="EMBL" id="OM638103">
    <property type="protein sequence ID" value="UNY47100.1"/>
    <property type="molecule type" value="Genomic_DNA"/>
</dbReference>
<organism evidence="1 2">
    <name type="scientific">Cronobacter phage LPCS28</name>
    <dbReference type="NCBI Taxonomy" id="2924885"/>
    <lineage>
        <taxon>Viruses</taxon>
        <taxon>Duplodnaviria</taxon>
        <taxon>Heunggongvirae</taxon>
        <taxon>Uroviricota</taxon>
        <taxon>Caudoviricetes</taxon>
        <taxon>Pantevenvirales</taxon>
        <taxon>Straboviridae</taxon>
        <taxon>Nanhuvirus</taxon>
        <taxon>Nanhuvirus LPCS28</taxon>
    </lineage>
</organism>
<dbReference type="SUPFAM" id="SSF56784">
    <property type="entry name" value="HAD-like"/>
    <property type="match status" value="1"/>
</dbReference>
<gene>
    <name evidence="1" type="ORF">EHEKIMEA_00218</name>
</gene>
<accession>A0AAE9GAV0</accession>
<proteinExistence type="predicted"/>
<dbReference type="InterPro" id="IPR036412">
    <property type="entry name" value="HAD-like_sf"/>
</dbReference>
<dbReference type="InterPro" id="IPR023214">
    <property type="entry name" value="HAD_sf"/>
</dbReference>
<evidence type="ECO:0000313" key="1">
    <source>
        <dbReference type="EMBL" id="UNY47100.1"/>
    </source>
</evidence>
<keyword evidence="2" id="KW-1185">Reference proteome</keyword>
<dbReference type="Proteomes" id="UP000832072">
    <property type="component" value="Segment"/>
</dbReference>
<protein>
    <submittedName>
        <fullName evidence="1">Uncharacterized protein</fullName>
    </submittedName>
</protein>
<sequence length="158" mass="18799">MKFDNEITRIYFDMDGTIADYEKRFIEIWGAELFEKFKTMTKEEKRPYQEAMANDNFYEELDTMPMFERMYTLFKSGKDVAILTSVGKIESLKVAQQKLRWLERNCPKDLYNHLSKRFFYVKTSAEKAYFANKNVALVDDREKAWRPFLEAGGHVVIV</sequence>
<reference evidence="1 2" key="1">
    <citation type="submission" date="2022-02" db="EMBL/GenBank/DDBJ databases">
        <authorList>
            <person name="Tian F."/>
            <person name="Li J."/>
            <person name="Li F."/>
            <person name="Tong Y."/>
        </authorList>
    </citation>
    <scope>NUCLEOTIDE SEQUENCE [LARGE SCALE GENOMIC DNA]</scope>
</reference>
<dbReference type="Gene3D" id="3.40.50.1000">
    <property type="entry name" value="HAD superfamily/HAD-like"/>
    <property type="match status" value="1"/>
</dbReference>